<organism evidence="2 3">
    <name type="scientific">Paenibacillus albiflavus</name>
    <dbReference type="NCBI Taxonomy" id="2545760"/>
    <lineage>
        <taxon>Bacteria</taxon>
        <taxon>Bacillati</taxon>
        <taxon>Bacillota</taxon>
        <taxon>Bacilli</taxon>
        <taxon>Bacillales</taxon>
        <taxon>Paenibacillaceae</taxon>
        <taxon>Paenibacillus</taxon>
    </lineage>
</organism>
<dbReference type="RefSeq" id="WP_132417866.1">
    <property type="nucleotide sequence ID" value="NZ_SKFG01000008.1"/>
</dbReference>
<reference evidence="2 3" key="1">
    <citation type="submission" date="2019-03" db="EMBL/GenBank/DDBJ databases">
        <authorList>
            <person name="Kim M.K.M."/>
        </authorList>
    </citation>
    <scope>NUCLEOTIDE SEQUENCE [LARGE SCALE GENOMIC DNA]</scope>
    <source>
        <strain evidence="2 3">18JY21-1</strain>
    </source>
</reference>
<evidence type="ECO:0000256" key="1">
    <source>
        <dbReference type="SAM" id="Phobius"/>
    </source>
</evidence>
<keyword evidence="1" id="KW-1133">Transmembrane helix</keyword>
<feature type="transmembrane region" description="Helical" evidence="1">
    <location>
        <begin position="81"/>
        <end position="99"/>
    </location>
</feature>
<feature type="transmembrane region" description="Helical" evidence="1">
    <location>
        <begin position="49"/>
        <end position="69"/>
    </location>
</feature>
<evidence type="ECO:0000313" key="3">
    <source>
        <dbReference type="Proteomes" id="UP000295418"/>
    </source>
</evidence>
<keyword evidence="1" id="KW-0472">Membrane</keyword>
<dbReference type="EMBL" id="SKFG01000008">
    <property type="protein sequence ID" value="TCZ77783.1"/>
    <property type="molecule type" value="Genomic_DNA"/>
</dbReference>
<proteinExistence type="predicted"/>
<dbReference type="InterPro" id="IPR011737">
    <property type="entry name" value="CHP02206_TP0381"/>
</dbReference>
<feature type="transmembrane region" description="Helical" evidence="1">
    <location>
        <begin position="165"/>
        <end position="190"/>
    </location>
</feature>
<name>A0A4R4EEW9_9BACL</name>
<evidence type="ECO:0000313" key="2">
    <source>
        <dbReference type="EMBL" id="TCZ77783.1"/>
    </source>
</evidence>
<dbReference type="AlphaFoldDB" id="A0A4R4EEW9"/>
<protein>
    <submittedName>
        <fullName evidence="2">TIGR02206 family membrane protein</fullName>
    </submittedName>
</protein>
<dbReference type="Proteomes" id="UP000295418">
    <property type="component" value="Unassembled WGS sequence"/>
</dbReference>
<accession>A0A4R4EEW9</accession>
<keyword evidence="3" id="KW-1185">Reference proteome</keyword>
<gene>
    <name evidence="2" type="ORF">E0485_09915</name>
</gene>
<feature type="transmembrane region" description="Helical" evidence="1">
    <location>
        <begin position="210"/>
        <end position="230"/>
    </location>
</feature>
<comment type="caution">
    <text evidence="2">The sequence shown here is derived from an EMBL/GenBank/DDBJ whole genome shotgun (WGS) entry which is preliminary data.</text>
</comment>
<dbReference type="OrthoDB" id="9813172at2"/>
<dbReference type="NCBIfam" id="TIGR02206">
    <property type="entry name" value="intg_mem_TP0381"/>
    <property type="match status" value="1"/>
</dbReference>
<feature type="transmembrane region" description="Helical" evidence="1">
    <location>
        <begin position="20"/>
        <end position="37"/>
    </location>
</feature>
<sequence length="234" mass="27336">MDKLFEVNTSVMFQAYAPSHFVTLVILLCCAILLFVYRNKLRHTRYRNYVRIALVIILILSEISLNIWYVWQNLFDVKNTLPLELCSISLYLCIVMLIWRSERIFHIVYFTGIGGAIMALLTPSLDYAYPHFRFIEFFAAHMAIILSVLYMVWIEQYRPTLKSVFLAMGFLNILLLVVGSMDYLVGANYMFLAHKPSTSSLLDVLGPYPWYLLSLEIVAFILFLILYLPFIRKK</sequence>
<feature type="transmembrane region" description="Helical" evidence="1">
    <location>
        <begin position="134"/>
        <end position="153"/>
    </location>
</feature>
<dbReference type="Pfam" id="PF14808">
    <property type="entry name" value="TMEM164"/>
    <property type="match status" value="1"/>
</dbReference>
<keyword evidence="1" id="KW-0812">Transmembrane</keyword>
<feature type="transmembrane region" description="Helical" evidence="1">
    <location>
        <begin position="104"/>
        <end position="122"/>
    </location>
</feature>